<dbReference type="PANTHER" id="PTHR44196:SF1">
    <property type="entry name" value="DEHYDROGENASE_REDUCTASE SDR FAMILY MEMBER 7B"/>
    <property type="match status" value="1"/>
</dbReference>
<feature type="signal peptide" evidence="3">
    <location>
        <begin position="1"/>
        <end position="19"/>
    </location>
</feature>
<dbReference type="EMBL" id="CP119958">
    <property type="protein sequence ID" value="WFD37690.1"/>
    <property type="molecule type" value="Genomic_DNA"/>
</dbReference>
<accession>A0AAF0EVJ7</accession>
<dbReference type="GO" id="GO:0070524">
    <property type="term" value="F:11-beta-hydroxysteroid dehydrogenase (NADP+) activity"/>
    <property type="evidence" value="ECO:0007669"/>
    <property type="project" value="UniProtKB-EC"/>
</dbReference>
<comment type="similarity">
    <text evidence="1">Belongs to the short-chain dehydrogenases/reductases (SDR) family.</text>
</comment>
<keyword evidence="3" id="KW-0732">Signal</keyword>
<dbReference type="Proteomes" id="UP001217754">
    <property type="component" value="Chromosome 1"/>
</dbReference>
<dbReference type="Gene3D" id="3.40.50.720">
    <property type="entry name" value="NAD(P)-binding Rossmann-like Domain"/>
    <property type="match status" value="1"/>
</dbReference>
<evidence type="ECO:0000313" key="4">
    <source>
        <dbReference type="EMBL" id="WFD37690.1"/>
    </source>
</evidence>
<feature type="chain" id="PRO_5041950204" evidence="3">
    <location>
        <begin position="20"/>
        <end position="339"/>
    </location>
</feature>
<proteinExistence type="inferred from homology"/>
<dbReference type="CDD" id="cd05233">
    <property type="entry name" value="SDR_c"/>
    <property type="match status" value="1"/>
</dbReference>
<evidence type="ECO:0000256" key="2">
    <source>
        <dbReference type="ARBA" id="ARBA00023002"/>
    </source>
</evidence>
<dbReference type="InterPro" id="IPR036291">
    <property type="entry name" value="NAD(P)-bd_dom_sf"/>
</dbReference>
<evidence type="ECO:0000256" key="3">
    <source>
        <dbReference type="SAM" id="SignalP"/>
    </source>
</evidence>
<dbReference type="GO" id="GO:0016020">
    <property type="term" value="C:membrane"/>
    <property type="evidence" value="ECO:0007669"/>
    <property type="project" value="TreeGrafter"/>
</dbReference>
<protein>
    <submittedName>
        <fullName evidence="4">11beta-hydroxysteroid dehydrogenase</fullName>
        <ecNumber evidence="4">1.1.1.146</ecNumber>
    </submittedName>
</protein>
<dbReference type="PANTHER" id="PTHR44196">
    <property type="entry name" value="DEHYDROGENASE/REDUCTASE SDR FAMILY MEMBER 7B"/>
    <property type="match status" value="1"/>
</dbReference>
<gene>
    <name evidence="4" type="ORF">MJAP1_000637</name>
</gene>
<evidence type="ECO:0000256" key="1">
    <source>
        <dbReference type="ARBA" id="ARBA00006484"/>
    </source>
</evidence>
<dbReference type="SUPFAM" id="SSF51735">
    <property type="entry name" value="NAD(P)-binding Rossmann-fold domains"/>
    <property type="match status" value="1"/>
</dbReference>
<reference evidence="4" key="1">
    <citation type="submission" date="2023-03" db="EMBL/GenBank/DDBJ databases">
        <title>Mating type loci evolution in Malassezia.</title>
        <authorList>
            <person name="Coelho M.A."/>
        </authorList>
    </citation>
    <scope>NUCLEOTIDE SEQUENCE</scope>
    <source>
        <strain evidence="4">CBS 9431</strain>
    </source>
</reference>
<sequence length="339" mass="36022">MELWLVALATACAVAAVHGVAERLRRIYERKSILPSSEERIVILGASSVNGIGAAIAQQCLERGAYNIMLVGRRSDALREVKLALISGLESEAAKTRAQNIELFVADCTDEEDVLRLASAIVQDFGGIDTLYIVFGAICTQPLLCMAGLDPLSDPAAKEPTLEGLRATSDAMQQSNAANITSTALILTALIPALQTNSKAPYVAVIGSLASLVPAPTRGLYCATKAAQQMLVLSTAAECASQAHVAGRAHVKFVVMAPSSVATSFSTRLAIGVPADRKQASQSKGKLLSAHDVGETVVRCVERGVTGVVPMPYRFFFVWLLFPLLPGLVERGAHRRYGY</sequence>
<keyword evidence="2 4" id="KW-0560">Oxidoreductase</keyword>
<evidence type="ECO:0000313" key="5">
    <source>
        <dbReference type="Proteomes" id="UP001217754"/>
    </source>
</evidence>
<organism evidence="4 5">
    <name type="scientific">Malassezia japonica</name>
    <dbReference type="NCBI Taxonomy" id="223818"/>
    <lineage>
        <taxon>Eukaryota</taxon>
        <taxon>Fungi</taxon>
        <taxon>Dikarya</taxon>
        <taxon>Basidiomycota</taxon>
        <taxon>Ustilaginomycotina</taxon>
        <taxon>Malasseziomycetes</taxon>
        <taxon>Malasseziales</taxon>
        <taxon>Malasseziaceae</taxon>
        <taxon>Malassezia</taxon>
    </lineage>
</organism>
<dbReference type="RefSeq" id="XP_060120587.1">
    <property type="nucleotide sequence ID" value="XM_060264604.1"/>
</dbReference>
<dbReference type="AlphaFoldDB" id="A0AAF0EVJ7"/>
<dbReference type="GeneID" id="85224286"/>
<keyword evidence="5" id="KW-1185">Reference proteome</keyword>
<dbReference type="Pfam" id="PF00106">
    <property type="entry name" value="adh_short"/>
    <property type="match status" value="1"/>
</dbReference>
<dbReference type="InterPro" id="IPR002347">
    <property type="entry name" value="SDR_fam"/>
</dbReference>
<name>A0AAF0EVJ7_9BASI</name>
<dbReference type="EC" id="1.1.1.146" evidence="4"/>